<evidence type="ECO:0000256" key="7">
    <source>
        <dbReference type="ARBA" id="ARBA00029745"/>
    </source>
</evidence>
<dbReference type="InterPro" id="IPR003448">
    <property type="entry name" value="Mopterin_biosynth_MoaE"/>
</dbReference>
<dbReference type="EC" id="2.8.1.12" evidence="3"/>
<comment type="similarity">
    <text evidence="2">Belongs to the MoaE family.</text>
</comment>
<evidence type="ECO:0000313" key="13">
    <source>
        <dbReference type="Proteomes" id="UP001157353"/>
    </source>
</evidence>
<dbReference type="EMBL" id="BSPQ01000013">
    <property type="protein sequence ID" value="GLS91672.1"/>
    <property type="molecule type" value="Genomic_DNA"/>
</dbReference>
<evidence type="ECO:0000256" key="8">
    <source>
        <dbReference type="ARBA" id="ARBA00030407"/>
    </source>
</evidence>
<comment type="catalytic activity">
    <reaction evidence="11">
        <text>2 [molybdopterin-synthase sulfur-carrier protein]-C-terminal-Gly-aminoethanethioate + cyclic pyranopterin phosphate + H2O = molybdopterin + 2 [molybdopterin-synthase sulfur-carrier protein]-C-terminal Gly-Gly + 2 H(+)</text>
        <dbReference type="Rhea" id="RHEA:26333"/>
        <dbReference type="Rhea" id="RHEA-COMP:12202"/>
        <dbReference type="Rhea" id="RHEA-COMP:19907"/>
        <dbReference type="ChEBI" id="CHEBI:15377"/>
        <dbReference type="ChEBI" id="CHEBI:15378"/>
        <dbReference type="ChEBI" id="CHEBI:58698"/>
        <dbReference type="ChEBI" id="CHEBI:59648"/>
        <dbReference type="ChEBI" id="CHEBI:90778"/>
        <dbReference type="ChEBI" id="CHEBI:232372"/>
        <dbReference type="EC" id="2.8.1.12"/>
    </reaction>
</comment>
<dbReference type="Proteomes" id="UP001157353">
    <property type="component" value="Unassembled WGS sequence"/>
</dbReference>
<organism evidence="12 13">
    <name type="scientific">Psychromonas marina</name>
    <dbReference type="NCBI Taxonomy" id="88364"/>
    <lineage>
        <taxon>Bacteria</taxon>
        <taxon>Pseudomonadati</taxon>
        <taxon>Pseudomonadota</taxon>
        <taxon>Gammaproteobacteria</taxon>
        <taxon>Alteromonadales</taxon>
        <taxon>Psychromonadaceae</taxon>
        <taxon>Psychromonas</taxon>
    </lineage>
</organism>
<dbReference type="NCBIfam" id="NF007959">
    <property type="entry name" value="PRK10678.1"/>
    <property type="match status" value="1"/>
</dbReference>
<proteinExistence type="inferred from homology"/>
<evidence type="ECO:0000256" key="1">
    <source>
        <dbReference type="ARBA" id="ARBA00005046"/>
    </source>
</evidence>
<keyword evidence="5" id="KW-0501">Molybdenum cofactor biosynthesis</keyword>
<evidence type="ECO:0000313" key="12">
    <source>
        <dbReference type="EMBL" id="GLS91672.1"/>
    </source>
</evidence>
<comment type="subunit">
    <text evidence="6">Heterotetramer of 2 MoaD subunits and 2 MoaE subunits. Also stable as homodimer. The enzyme changes between these two forms during catalysis.</text>
</comment>
<evidence type="ECO:0000256" key="3">
    <source>
        <dbReference type="ARBA" id="ARBA00011950"/>
    </source>
</evidence>
<dbReference type="PANTHER" id="PTHR23404">
    <property type="entry name" value="MOLYBDOPTERIN SYNTHASE RELATED"/>
    <property type="match status" value="1"/>
</dbReference>
<dbReference type="SUPFAM" id="SSF54690">
    <property type="entry name" value="Molybdopterin synthase subunit MoaE"/>
    <property type="match status" value="1"/>
</dbReference>
<name>A0ABQ6E2L2_9GAMM</name>
<dbReference type="RefSeq" id="WP_284204776.1">
    <property type="nucleotide sequence ID" value="NZ_BSPQ01000013.1"/>
</dbReference>
<dbReference type="InterPro" id="IPR036563">
    <property type="entry name" value="MoaE_sf"/>
</dbReference>
<evidence type="ECO:0000256" key="4">
    <source>
        <dbReference type="ARBA" id="ARBA00013858"/>
    </source>
</evidence>
<evidence type="ECO:0000256" key="11">
    <source>
        <dbReference type="ARBA" id="ARBA00049878"/>
    </source>
</evidence>
<sequence length="150" mass="17124">MIKVQTENFNQQVEYDRLREASNTGAVVTFTGLVRDINQGEQITALTLEHYPAMTEKALTEIVEQAKSRWSLIDTTVIHRVGELQLLDQIVFVGVASLHRGDAFAACEFIMDYLKTEAPFWKKETNADGKSYWVDARETDQLALNKWNVE</sequence>
<accession>A0ABQ6E2L2</accession>
<evidence type="ECO:0000256" key="5">
    <source>
        <dbReference type="ARBA" id="ARBA00023150"/>
    </source>
</evidence>
<protein>
    <recommendedName>
        <fullName evidence="4">Molybdopterin synthase catalytic subunit</fullName>
        <ecNumber evidence="3">2.8.1.12</ecNumber>
    </recommendedName>
    <alternativeName>
        <fullName evidence="9">MPT synthase subunit 2</fullName>
    </alternativeName>
    <alternativeName>
        <fullName evidence="7">Molybdenum cofactor biosynthesis protein E</fullName>
    </alternativeName>
    <alternativeName>
        <fullName evidence="8">Molybdopterin-converting factor large subunit</fullName>
    </alternativeName>
    <alternativeName>
        <fullName evidence="10">Molybdopterin-converting factor subunit 2</fullName>
    </alternativeName>
</protein>
<reference evidence="13" key="1">
    <citation type="journal article" date="2019" name="Int. J. Syst. Evol. Microbiol.">
        <title>The Global Catalogue of Microorganisms (GCM) 10K type strain sequencing project: providing services to taxonomists for standard genome sequencing and annotation.</title>
        <authorList>
            <consortium name="The Broad Institute Genomics Platform"/>
            <consortium name="The Broad Institute Genome Sequencing Center for Infectious Disease"/>
            <person name="Wu L."/>
            <person name="Ma J."/>
        </authorList>
    </citation>
    <scope>NUCLEOTIDE SEQUENCE [LARGE SCALE GENOMIC DNA]</scope>
    <source>
        <strain evidence="13">NBRC 103166</strain>
    </source>
</reference>
<dbReference type="CDD" id="cd00756">
    <property type="entry name" value="MoaE"/>
    <property type="match status" value="1"/>
</dbReference>
<comment type="caution">
    <text evidence="12">The sequence shown here is derived from an EMBL/GenBank/DDBJ whole genome shotgun (WGS) entry which is preliminary data.</text>
</comment>
<dbReference type="Gene3D" id="3.90.1170.40">
    <property type="entry name" value="Molybdopterin biosynthesis MoaE subunit"/>
    <property type="match status" value="1"/>
</dbReference>
<gene>
    <name evidence="12" type="primary">moaE</name>
    <name evidence="12" type="ORF">GCM10007916_27410</name>
</gene>
<evidence type="ECO:0000256" key="9">
    <source>
        <dbReference type="ARBA" id="ARBA00030781"/>
    </source>
</evidence>
<keyword evidence="13" id="KW-1185">Reference proteome</keyword>
<evidence type="ECO:0000256" key="2">
    <source>
        <dbReference type="ARBA" id="ARBA00005426"/>
    </source>
</evidence>
<dbReference type="Pfam" id="PF02391">
    <property type="entry name" value="MoaE"/>
    <property type="match status" value="1"/>
</dbReference>
<comment type="pathway">
    <text evidence="1">Cofactor biosynthesis; molybdopterin biosynthesis.</text>
</comment>
<evidence type="ECO:0000256" key="6">
    <source>
        <dbReference type="ARBA" id="ARBA00026066"/>
    </source>
</evidence>
<evidence type="ECO:0000256" key="10">
    <source>
        <dbReference type="ARBA" id="ARBA00032474"/>
    </source>
</evidence>